<dbReference type="Pfam" id="PF00392">
    <property type="entry name" value="GntR"/>
    <property type="match status" value="1"/>
</dbReference>
<gene>
    <name evidence="5" type="ORF">H9815_11760</name>
</gene>
<dbReference type="GO" id="GO:0003677">
    <property type="term" value="F:DNA binding"/>
    <property type="evidence" value="ECO:0007669"/>
    <property type="project" value="UniProtKB-KW"/>
</dbReference>
<dbReference type="Proteomes" id="UP000824037">
    <property type="component" value="Unassembled WGS sequence"/>
</dbReference>
<proteinExistence type="predicted"/>
<evidence type="ECO:0000259" key="4">
    <source>
        <dbReference type="PROSITE" id="PS50949"/>
    </source>
</evidence>
<dbReference type="PANTHER" id="PTHR38445">
    <property type="entry name" value="HTH-TYPE TRANSCRIPTIONAL REPRESSOR YTRA"/>
    <property type="match status" value="1"/>
</dbReference>
<dbReference type="InterPro" id="IPR036388">
    <property type="entry name" value="WH-like_DNA-bd_sf"/>
</dbReference>
<name>A0A9D2EG14_9MICO</name>
<dbReference type="InterPro" id="IPR000524">
    <property type="entry name" value="Tscrpt_reg_HTH_GntR"/>
</dbReference>
<reference evidence="5" key="2">
    <citation type="submission" date="2021-04" db="EMBL/GenBank/DDBJ databases">
        <authorList>
            <person name="Gilroy R."/>
        </authorList>
    </citation>
    <scope>NUCLEOTIDE SEQUENCE</scope>
    <source>
        <strain evidence="5">ChiGjej4B4-7305</strain>
    </source>
</reference>
<evidence type="ECO:0000256" key="2">
    <source>
        <dbReference type="ARBA" id="ARBA00023125"/>
    </source>
</evidence>
<dbReference type="CDD" id="cd07377">
    <property type="entry name" value="WHTH_GntR"/>
    <property type="match status" value="1"/>
</dbReference>
<dbReference type="InterPro" id="IPR036390">
    <property type="entry name" value="WH_DNA-bd_sf"/>
</dbReference>
<evidence type="ECO:0000313" key="6">
    <source>
        <dbReference type="Proteomes" id="UP000824037"/>
    </source>
</evidence>
<comment type="caution">
    <text evidence="5">The sequence shown here is derived from an EMBL/GenBank/DDBJ whole genome shotgun (WGS) entry which is preliminary data.</text>
</comment>
<dbReference type="SUPFAM" id="SSF46785">
    <property type="entry name" value="Winged helix' DNA-binding domain"/>
    <property type="match status" value="1"/>
</dbReference>
<dbReference type="SMART" id="SM00345">
    <property type="entry name" value="HTH_GNTR"/>
    <property type="match status" value="1"/>
</dbReference>
<dbReference type="GO" id="GO:0003700">
    <property type="term" value="F:DNA-binding transcription factor activity"/>
    <property type="evidence" value="ECO:0007669"/>
    <property type="project" value="InterPro"/>
</dbReference>
<dbReference type="EMBL" id="DXBY01000201">
    <property type="protein sequence ID" value="HIZ36446.1"/>
    <property type="molecule type" value="Genomic_DNA"/>
</dbReference>
<keyword evidence="1" id="KW-0805">Transcription regulation</keyword>
<dbReference type="AlphaFoldDB" id="A0A9D2EG14"/>
<dbReference type="Gene3D" id="1.10.10.10">
    <property type="entry name" value="Winged helix-like DNA-binding domain superfamily/Winged helix DNA-binding domain"/>
    <property type="match status" value="1"/>
</dbReference>
<protein>
    <submittedName>
        <fullName evidence="5">GntR family transcriptional regulator</fullName>
    </submittedName>
</protein>
<accession>A0A9D2EG14</accession>
<keyword evidence="3" id="KW-0804">Transcription</keyword>
<dbReference type="PROSITE" id="PS50949">
    <property type="entry name" value="HTH_GNTR"/>
    <property type="match status" value="1"/>
</dbReference>
<evidence type="ECO:0000256" key="3">
    <source>
        <dbReference type="ARBA" id="ARBA00023163"/>
    </source>
</evidence>
<organism evidence="5 6">
    <name type="scientific">Candidatus Ruania gallistercoris</name>
    <dbReference type="NCBI Taxonomy" id="2838746"/>
    <lineage>
        <taxon>Bacteria</taxon>
        <taxon>Bacillati</taxon>
        <taxon>Actinomycetota</taxon>
        <taxon>Actinomycetes</taxon>
        <taxon>Micrococcales</taxon>
        <taxon>Ruaniaceae</taxon>
        <taxon>Ruania</taxon>
    </lineage>
</organism>
<keyword evidence="2" id="KW-0238">DNA-binding</keyword>
<sequence length="121" mass="13620">MDIVISERSNAPIYEQIHLQITSQILEGRLAPNELLPSIRAIARELGTSVITIKKAWELLEADDLIYTRAGKGSFVSAHPLESLTAKRLSLAAERFRQDATFYHSLAITREELIAIIDQEF</sequence>
<evidence type="ECO:0000313" key="5">
    <source>
        <dbReference type="EMBL" id="HIZ36446.1"/>
    </source>
</evidence>
<reference evidence="5" key="1">
    <citation type="journal article" date="2021" name="PeerJ">
        <title>Extensive microbial diversity within the chicken gut microbiome revealed by metagenomics and culture.</title>
        <authorList>
            <person name="Gilroy R."/>
            <person name="Ravi A."/>
            <person name="Getino M."/>
            <person name="Pursley I."/>
            <person name="Horton D.L."/>
            <person name="Alikhan N.F."/>
            <person name="Baker D."/>
            <person name="Gharbi K."/>
            <person name="Hall N."/>
            <person name="Watson M."/>
            <person name="Adriaenssens E.M."/>
            <person name="Foster-Nyarko E."/>
            <person name="Jarju S."/>
            <person name="Secka A."/>
            <person name="Antonio M."/>
            <person name="Oren A."/>
            <person name="Chaudhuri R.R."/>
            <person name="La Ragione R."/>
            <person name="Hildebrand F."/>
            <person name="Pallen M.J."/>
        </authorList>
    </citation>
    <scope>NUCLEOTIDE SEQUENCE</scope>
    <source>
        <strain evidence="5">ChiGjej4B4-7305</strain>
    </source>
</reference>
<evidence type="ECO:0000256" key="1">
    <source>
        <dbReference type="ARBA" id="ARBA00023015"/>
    </source>
</evidence>
<feature type="domain" description="HTH gntR-type" evidence="4">
    <location>
        <begin position="11"/>
        <end position="79"/>
    </location>
</feature>
<dbReference type="PANTHER" id="PTHR38445:SF7">
    <property type="entry name" value="GNTR-FAMILY TRANSCRIPTIONAL REGULATOR"/>
    <property type="match status" value="1"/>
</dbReference>